<reference evidence="1" key="1">
    <citation type="submission" date="2014-09" db="EMBL/GenBank/DDBJ databases">
        <authorList>
            <person name="Magalhaes I.L.F."/>
            <person name="Oliveira U."/>
            <person name="Santos F.R."/>
            <person name="Vidigal T.H.D.A."/>
            <person name="Brescovit A.D."/>
            <person name="Santos A.J."/>
        </authorList>
    </citation>
    <scope>NUCLEOTIDE SEQUENCE</scope>
    <source>
        <tissue evidence="1">Shoot tissue taken approximately 20 cm above the soil surface</tissue>
    </source>
</reference>
<protein>
    <submittedName>
        <fullName evidence="1">Uncharacterized protein</fullName>
    </submittedName>
</protein>
<organism evidence="1">
    <name type="scientific">Arundo donax</name>
    <name type="common">Giant reed</name>
    <name type="synonym">Donax arundinaceus</name>
    <dbReference type="NCBI Taxonomy" id="35708"/>
    <lineage>
        <taxon>Eukaryota</taxon>
        <taxon>Viridiplantae</taxon>
        <taxon>Streptophyta</taxon>
        <taxon>Embryophyta</taxon>
        <taxon>Tracheophyta</taxon>
        <taxon>Spermatophyta</taxon>
        <taxon>Magnoliopsida</taxon>
        <taxon>Liliopsida</taxon>
        <taxon>Poales</taxon>
        <taxon>Poaceae</taxon>
        <taxon>PACMAD clade</taxon>
        <taxon>Arundinoideae</taxon>
        <taxon>Arundineae</taxon>
        <taxon>Arundo</taxon>
    </lineage>
</organism>
<accession>A0A0A8YT18</accession>
<sequence>MSYHVKHEHSIELPGCRN</sequence>
<proteinExistence type="predicted"/>
<name>A0A0A8YT18_ARUDO</name>
<reference evidence="1" key="2">
    <citation type="journal article" date="2015" name="Data Brief">
        <title>Shoot transcriptome of the giant reed, Arundo donax.</title>
        <authorList>
            <person name="Barrero R.A."/>
            <person name="Guerrero F.D."/>
            <person name="Moolhuijzen P."/>
            <person name="Goolsby J.A."/>
            <person name="Tidwell J."/>
            <person name="Bellgard S.E."/>
            <person name="Bellgard M.I."/>
        </authorList>
    </citation>
    <scope>NUCLEOTIDE SEQUENCE</scope>
    <source>
        <tissue evidence="1">Shoot tissue taken approximately 20 cm above the soil surface</tissue>
    </source>
</reference>
<dbReference type="EMBL" id="GBRH01267691">
    <property type="protein sequence ID" value="JAD30204.1"/>
    <property type="molecule type" value="Transcribed_RNA"/>
</dbReference>
<evidence type="ECO:0000313" key="1">
    <source>
        <dbReference type="EMBL" id="JAD30204.1"/>
    </source>
</evidence>
<dbReference type="AlphaFoldDB" id="A0A0A8YT18"/>